<keyword evidence="2" id="KW-1185">Reference proteome</keyword>
<sequence>MQCKLSSSETCFVPEHSLNDLDPSVCFLEASDHGMIISTLIGDEDSSVHYSTILQLTTVIRG</sequence>
<dbReference type="AlphaFoldDB" id="A0A2P6N4G9"/>
<accession>A0A2P6N4G9</accession>
<dbReference type="Proteomes" id="UP000241769">
    <property type="component" value="Unassembled WGS sequence"/>
</dbReference>
<comment type="caution">
    <text evidence="1">The sequence shown here is derived from an EMBL/GenBank/DDBJ whole genome shotgun (WGS) entry which is preliminary data.</text>
</comment>
<dbReference type="InParanoid" id="A0A2P6N4G9"/>
<name>A0A2P6N4G9_9EUKA</name>
<proteinExistence type="predicted"/>
<protein>
    <submittedName>
        <fullName evidence="1">Uncharacterized protein</fullName>
    </submittedName>
</protein>
<dbReference type="EMBL" id="MDYQ01000207">
    <property type="protein sequence ID" value="PRP78860.1"/>
    <property type="molecule type" value="Genomic_DNA"/>
</dbReference>
<organism evidence="1 2">
    <name type="scientific">Planoprotostelium fungivorum</name>
    <dbReference type="NCBI Taxonomy" id="1890364"/>
    <lineage>
        <taxon>Eukaryota</taxon>
        <taxon>Amoebozoa</taxon>
        <taxon>Evosea</taxon>
        <taxon>Variosea</taxon>
        <taxon>Cavosteliida</taxon>
        <taxon>Cavosteliaceae</taxon>
        <taxon>Planoprotostelium</taxon>
    </lineage>
</organism>
<reference evidence="1 2" key="1">
    <citation type="journal article" date="2018" name="Genome Biol. Evol.">
        <title>Multiple Roots of Fruiting Body Formation in Amoebozoa.</title>
        <authorList>
            <person name="Hillmann F."/>
            <person name="Forbes G."/>
            <person name="Novohradska S."/>
            <person name="Ferling I."/>
            <person name="Riege K."/>
            <person name="Groth M."/>
            <person name="Westermann M."/>
            <person name="Marz M."/>
            <person name="Spaller T."/>
            <person name="Winckler T."/>
            <person name="Schaap P."/>
            <person name="Glockner G."/>
        </authorList>
    </citation>
    <scope>NUCLEOTIDE SEQUENCE [LARGE SCALE GENOMIC DNA]</scope>
    <source>
        <strain evidence="1 2">Jena</strain>
    </source>
</reference>
<gene>
    <name evidence="1" type="ORF">PROFUN_01033</name>
</gene>
<evidence type="ECO:0000313" key="1">
    <source>
        <dbReference type="EMBL" id="PRP78860.1"/>
    </source>
</evidence>
<evidence type="ECO:0000313" key="2">
    <source>
        <dbReference type="Proteomes" id="UP000241769"/>
    </source>
</evidence>